<gene>
    <name evidence="10" type="ORF">A3B10_02160</name>
</gene>
<accession>A0A1F5Q5H1</accession>
<evidence type="ECO:0000256" key="3">
    <source>
        <dbReference type="ARBA" id="ARBA00012168"/>
    </source>
</evidence>
<comment type="pathway">
    <text evidence="2">Nitrogen metabolism; urea cycle; L-ornithine and urea from L-arginine: step 1/1.</text>
</comment>
<name>A0A1F5Q5H1_9BACT</name>
<dbReference type="Proteomes" id="UP000177281">
    <property type="component" value="Unassembled WGS sequence"/>
</dbReference>
<keyword evidence="6" id="KW-0479">Metal-binding</keyword>
<keyword evidence="5" id="KW-0056">Arginine metabolism</keyword>
<dbReference type="GO" id="GO:0005829">
    <property type="term" value="C:cytosol"/>
    <property type="evidence" value="ECO:0007669"/>
    <property type="project" value="TreeGrafter"/>
</dbReference>
<dbReference type="InterPro" id="IPR014033">
    <property type="entry name" value="Arginase"/>
</dbReference>
<dbReference type="SUPFAM" id="SSF52768">
    <property type="entry name" value="Arginase/deacetylase"/>
    <property type="match status" value="1"/>
</dbReference>
<evidence type="ECO:0000313" key="10">
    <source>
        <dbReference type="EMBL" id="OGE97376.1"/>
    </source>
</evidence>
<organism evidence="10 11">
    <name type="scientific">Candidatus Doudnabacteria bacterium RIFCSPLOWO2_01_FULL_44_21</name>
    <dbReference type="NCBI Taxonomy" id="1817841"/>
    <lineage>
        <taxon>Bacteria</taxon>
        <taxon>Candidatus Doudnaibacteriota</taxon>
    </lineage>
</organism>
<proteinExistence type="inferred from homology"/>
<comment type="similarity">
    <text evidence="9">Belongs to the arginase family.</text>
</comment>
<dbReference type="InterPro" id="IPR023696">
    <property type="entry name" value="Ureohydrolase_dom_sf"/>
</dbReference>
<evidence type="ECO:0000256" key="7">
    <source>
        <dbReference type="ARBA" id="ARBA00022801"/>
    </source>
</evidence>
<dbReference type="CDD" id="cd09989">
    <property type="entry name" value="Arginase"/>
    <property type="match status" value="1"/>
</dbReference>
<dbReference type="Gene3D" id="3.40.800.10">
    <property type="entry name" value="Ureohydrolase domain"/>
    <property type="match status" value="1"/>
</dbReference>
<evidence type="ECO:0000313" key="11">
    <source>
        <dbReference type="Proteomes" id="UP000177281"/>
    </source>
</evidence>
<comment type="caution">
    <text evidence="10">The sequence shown here is derived from an EMBL/GenBank/DDBJ whole genome shotgun (WGS) entry which is preliminary data.</text>
</comment>
<dbReference type="GO" id="GO:0004053">
    <property type="term" value="F:arginase activity"/>
    <property type="evidence" value="ECO:0007669"/>
    <property type="project" value="UniProtKB-EC"/>
</dbReference>
<reference evidence="10 11" key="1">
    <citation type="journal article" date="2016" name="Nat. Commun.">
        <title>Thousands of microbial genomes shed light on interconnected biogeochemical processes in an aquifer system.</title>
        <authorList>
            <person name="Anantharaman K."/>
            <person name="Brown C.T."/>
            <person name="Hug L.A."/>
            <person name="Sharon I."/>
            <person name="Castelle C.J."/>
            <person name="Probst A.J."/>
            <person name="Thomas B.C."/>
            <person name="Singh A."/>
            <person name="Wilkins M.J."/>
            <person name="Karaoz U."/>
            <person name="Brodie E.L."/>
            <person name="Williams K.H."/>
            <person name="Hubbard S.S."/>
            <person name="Banfield J.F."/>
        </authorList>
    </citation>
    <scope>NUCLEOTIDE SEQUENCE [LARGE SCALE GENOMIC DNA]</scope>
</reference>
<comment type="cofactor">
    <cofactor evidence="1">
        <name>Mn(2+)</name>
        <dbReference type="ChEBI" id="CHEBI:29035"/>
    </cofactor>
</comment>
<evidence type="ECO:0000256" key="8">
    <source>
        <dbReference type="ARBA" id="ARBA00023211"/>
    </source>
</evidence>
<dbReference type="STRING" id="1817841.A3B10_02160"/>
<dbReference type="PRINTS" id="PR00116">
    <property type="entry name" value="ARGINASE"/>
</dbReference>
<dbReference type="Pfam" id="PF00491">
    <property type="entry name" value="Arginase"/>
    <property type="match status" value="1"/>
</dbReference>
<dbReference type="AlphaFoldDB" id="A0A1F5Q5H1"/>
<evidence type="ECO:0000256" key="4">
    <source>
        <dbReference type="ARBA" id="ARBA00018123"/>
    </source>
</evidence>
<dbReference type="PANTHER" id="PTHR43782:SF3">
    <property type="entry name" value="ARGINASE"/>
    <property type="match status" value="1"/>
</dbReference>
<evidence type="ECO:0000256" key="9">
    <source>
        <dbReference type="PROSITE-ProRule" id="PRU00742"/>
    </source>
</evidence>
<evidence type="ECO:0000256" key="6">
    <source>
        <dbReference type="ARBA" id="ARBA00022723"/>
    </source>
</evidence>
<dbReference type="PROSITE" id="PS51409">
    <property type="entry name" value="ARGINASE_2"/>
    <property type="match status" value="1"/>
</dbReference>
<protein>
    <recommendedName>
        <fullName evidence="4">Arginase</fullName>
        <ecNumber evidence="3">3.5.3.1</ecNumber>
    </recommendedName>
</protein>
<evidence type="ECO:0000256" key="2">
    <source>
        <dbReference type="ARBA" id="ARBA00005098"/>
    </source>
</evidence>
<sequence>MSKLFAIRMDHLTFLENRPIKKNISILPIPLDIGSENEGMDSAPKYLLKFGLKEALMSAGFNVTVLPEIVARKKRLWGEGKTKNTLDAISKVAKSTIEVVRQEVSSGNNVLTLGGDHAISIGSIAGASEALKGNLGVIWIDAHADLNTLETSLSGNVHGMVTSTLLGLGGESLTSLVKTNIKKENILYIGLKDIDQAEIDFIREHKLTTVTMFDIMVNGFPSVIKQVEKIQNRVKNLWISLDVDSIDEEFAPASAMATTGGLTYREVSNLLTFIGKTSNVIGADIVELTPNKDLNAKTAKLCIESAASMFGSKHNWYDEYMSAFTK</sequence>
<dbReference type="GO" id="GO:0006525">
    <property type="term" value="P:arginine metabolic process"/>
    <property type="evidence" value="ECO:0007669"/>
    <property type="project" value="UniProtKB-KW"/>
</dbReference>
<dbReference type="PANTHER" id="PTHR43782">
    <property type="entry name" value="ARGINASE"/>
    <property type="match status" value="1"/>
</dbReference>
<evidence type="ECO:0000256" key="1">
    <source>
        <dbReference type="ARBA" id="ARBA00001936"/>
    </source>
</evidence>
<dbReference type="InterPro" id="IPR006035">
    <property type="entry name" value="Ureohydrolase"/>
</dbReference>
<evidence type="ECO:0000256" key="5">
    <source>
        <dbReference type="ARBA" id="ARBA00022503"/>
    </source>
</evidence>
<keyword evidence="8" id="KW-0464">Manganese</keyword>
<dbReference type="EC" id="3.5.3.1" evidence="3"/>
<keyword evidence="7" id="KW-0378">Hydrolase</keyword>
<dbReference type="EMBL" id="MFFB01000001">
    <property type="protein sequence ID" value="OGE97376.1"/>
    <property type="molecule type" value="Genomic_DNA"/>
</dbReference>
<dbReference type="GO" id="GO:0030145">
    <property type="term" value="F:manganese ion binding"/>
    <property type="evidence" value="ECO:0007669"/>
    <property type="project" value="TreeGrafter"/>
</dbReference>